<evidence type="ECO:0000313" key="4">
    <source>
        <dbReference type="Proteomes" id="UP000231501"/>
    </source>
</evidence>
<reference evidence="3 4" key="1">
    <citation type="submission" date="2017-11" db="EMBL/GenBank/DDBJ databases">
        <title>Draft genome sequence of Mitsuaria sp. HWN-4.</title>
        <authorList>
            <person name="Gundlapally S.R."/>
        </authorList>
    </citation>
    <scope>NUCLEOTIDE SEQUENCE [LARGE SCALE GENOMIC DNA]</scope>
    <source>
        <strain evidence="3 4">HWN-4</strain>
    </source>
</reference>
<dbReference type="SUPFAM" id="SSF54909">
    <property type="entry name" value="Dimeric alpha+beta barrel"/>
    <property type="match status" value="1"/>
</dbReference>
<comment type="caution">
    <text evidence="3">The sequence shown here is derived from an EMBL/GenBank/DDBJ whole genome shotgun (WGS) entry which is preliminary data.</text>
</comment>
<dbReference type="InterPro" id="IPR005545">
    <property type="entry name" value="YCII"/>
</dbReference>
<dbReference type="AlphaFoldDB" id="A0A2G9CH16"/>
<evidence type="ECO:0000259" key="2">
    <source>
        <dbReference type="Pfam" id="PF03795"/>
    </source>
</evidence>
<proteinExistence type="inferred from homology"/>
<dbReference type="PANTHER" id="PTHR35174">
    <property type="entry name" value="BLL7171 PROTEIN-RELATED"/>
    <property type="match status" value="1"/>
</dbReference>
<dbReference type="RefSeq" id="WP_099859911.1">
    <property type="nucleotide sequence ID" value="NZ_PEOG01000007.1"/>
</dbReference>
<evidence type="ECO:0000256" key="1">
    <source>
        <dbReference type="ARBA" id="ARBA00007689"/>
    </source>
</evidence>
<organism evidence="3 4">
    <name type="scientific">Roseateles chitinivorans</name>
    <dbReference type="NCBI Taxonomy" id="2917965"/>
    <lineage>
        <taxon>Bacteria</taxon>
        <taxon>Pseudomonadati</taxon>
        <taxon>Pseudomonadota</taxon>
        <taxon>Betaproteobacteria</taxon>
        <taxon>Burkholderiales</taxon>
        <taxon>Sphaerotilaceae</taxon>
        <taxon>Roseateles</taxon>
    </lineage>
</organism>
<sequence>MTKKYLGLAYYTPEAFAAMAPDDVKALVSQCPALDEKMRATGKVLVSASLGDLEHWKTLRPRGGKTQVTDGPYTEAKEMVGGLFIIEADSPEEALRIASMHPAATLGEAGGWAVELIPMDFYLAR</sequence>
<protein>
    <recommendedName>
        <fullName evidence="2">YCII-related domain-containing protein</fullName>
    </recommendedName>
</protein>
<dbReference type="OrthoDB" id="9807535at2"/>
<dbReference type="Pfam" id="PF03795">
    <property type="entry name" value="YCII"/>
    <property type="match status" value="1"/>
</dbReference>
<comment type="similarity">
    <text evidence="1">Belongs to the YciI family.</text>
</comment>
<feature type="domain" description="YCII-related" evidence="2">
    <location>
        <begin position="4"/>
        <end position="108"/>
    </location>
</feature>
<dbReference type="EMBL" id="PEOG01000007">
    <property type="protein sequence ID" value="PIM54799.1"/>
    <property type="molecule type" value="Genomic_DNA"/>
</dbReference>
<evidence type="ECO:0000313" key="3">
    <source>
        <dbReference type="EMBL" id="PIM54799.1"/>
    </source>
</evidence>
<dbReference type="PANTHER" id="PTHR35174:SF3">
    <property type="entry name" value="BLL7171 PROTEIN"/>
    <property type="match status" value="1"/>
</dbReference>
<accession>A0A2G9CH16</accession>
<name>A0A2G9CH16_9BURK</name>
<dbReference type="InterPro" id="IPR011008">
    <property type="entry name" value="Dimeric_a/b-barrel"/>
</dbReference>
<gene>
    <name evidence="3" type="ORF">CS062_02640</name>
</gene>
<dbReference type="Gene3D" id="3.30.70.1060">
    <property type="entry name" value="Dimeric alpha+beta barrel"/>
    <property type="match status" value="1"/>
</dbReference>
<keyword evidence="4" id="KW-1185">Reference proteome</keyword>
<dbReference type="Proteomes" id="UP000231501">
    <property type="component" value="Unassembled WGS sequence"/>
</dbReference>